<accession>X1NXJ3</accession>
<comment type="caution">
    <text evidence="1">The sequence shown here is derived from an EMBL/GenBank/DDBJ whole genome shotgun (WGS) entry which is preliminary data.</text>
</comment>
<dbReference type="InterPro" id="IPR035069">
    <property type="entry name" value="TTHA1013/TTHA0281-like"/>
</dbReference>
<gene>
    <name evidence="1" type="ORF">S06H3_26845</name>
</gene>
<dbReference type="EMBL" id="BARV01015540">
    <property type="protein sequence ID" value="GAI31470.1"/>
    <property type="molecule type" value="Genomic_DNA"/>
</dbReference>
<proteinExistence type="predicted"/>
<evidence type="ECO:0008006" key="2">
    <source>
        <dbReference type="Google" id="ProtNLM"/>
    </source>
</evidence>
<sequence length="99" mass="11351">MKKQFTAIIRKSRLEYVAICLELNLSARGEDLAAVEKNLKNAIELYLEDIKEHPETLTSSISTEDFIEFLKDTEPEWYQGPAEGLLLRPLEVHEVPSYA</sequence>
<dbReference type="Gene3D" id="3.30.160.250">
    <property type="match status" value="1"/>
</dbReference>
<organism evidence="1">
    <name type="scientific">marine sediment metagenome</name>
    <dbReference type="NCBI Taxonomy" id="412755"/>
    <lineage>
        <taxon>unclassified sequences</taxon>
        <taxon>metagenomes</taxon>
        <taxon>ecological metagenomes</taxon>
    </lineage>
</organism>
<dbReference type="SUPFAM" id="SSF143100">
    <property type="entry name" value="TTHA1013/TTHA0281-like"/>
    <property type="match status" value="1"/>
</dbReference>
<reference evidence="1" key="1">
    <citation type="journal article" date="2014" name="Front. Microbiol.">
        <title>High frequency of phylogenetically diverse reductive dehalogenase-homologous genes in deep subseafloor sedimentary metagenomes.</title>
        <authorList>
            <person name="Kawai M."/>
            <person name="Futagami T."/>
            <person name="Toyoda A."/>
            <person name="Takaki Y."/>
            <person name="Nishi S."/>
            <person name="Hori S."/>
            <person name="Arai W."/>
            <person name="Tsubouchi T."/>
            <person name="Morono Y."/>
            <person name="Uchiyama I."/>
            <person name="Ito T."/>
            <person name="Fujiyama A."/>
            <person name="Inagaki F."/>
            <person name="Takami H."/>
        </authorList>
    </citation>
    <scope>NUCLEOTIDE SEQUENCE</scope>
    <source>
        <strain evidence="1">Expedition CK06-06</strain>
    </source>
</reference>
<name>X1NXJ3_9ZZZZ</name>
<protein>
    <recommendedName>
        <fullName evidence="2">HicB-like antitoxin of toxin-antitoxin system domain-containing protein</fullName>
    </recommendedName>
</protein>
<dbReference type="AlphaFoldDB" id="X1NXJ3"/>
<evidence type="ECO:0000313" key="1">
    <source>
        <dbReference type="EMBL" id="GAI31470.1"/>
    </source>
</evidence>